<evidence type="ECO:0000313" key="1">
    <source>
        <dbReference type="EMBL" id="GAA0369462.1"/>
    </source>
</evidence>
<protein>
    <submittedName>
        <fullName evidence="1">Uncharacterized protein</fullName>
    </submittedName>
</protein>
<keyword evidence="2" id="KW-1185">Reference proteome</keyword>
<sequence>MSLITSDKILIFKNCTYINQREKSCSLNHLCTDKAGCRRNERTDRGESETMGNGVKWLRWKN</sequence>
<organism evidence="1 2">
    <name type="scientific">Alkalibacterium iburiense</name>
    <dbReference type="NCBI Taxonomy" id="290589"/>
    <lineage>
        <taxon>Bacteria</taxon>
        <taxon>Bacillati</taxon>
        <taxon>Bacillota</taxon>
        <taxon>Bacilli</taxon>
        <taxon>Lactobacillales</taxon>
        <taxon>Carnobacteriaceae</taxon>
        <taxon>Alkalibacterium</taxon>
    </lineage>
</organism>
<gene>
    <name evidence="1" type="ORF">GCM10008932_21420</name>
</gene>
<reference evidence="2" key="1">
    <citation type="journal article" date="2019" name="Int. J. Syst. Evol. Microbiol.">
        <title>The Global Catalogue of Microorganisms (GCM) 10K type strain sequencing project: providing services to taxonomists for standard genome sequencing and annotation.</title>
        <authorList>
            <consortium name="The Broad Institute Genomics Platform"/>
            <consortium name="The Broad Institute Genome Sequencing Center for Infectious Disease"/>
            <person name="Wu L."/>
            <person name="Ma J."/>
        </authorList>
    </citation>
    <scope>NUCLEOTIDE SEQUENCE [LARGE SCALE GENOMIC DNA]</scope>
    <source>
        <strain evidence="2">JCM 12662</strain>
    </source>
</reference>
<name>A0ABP3HGE2_9LACT</name>
<accession>A0ABP3HGE2</accession>
<dbReference type="EMBL" id="BAAACW010000137">
    <property type="protein sequence ID" value="GAA0369462.1"/>
    <property type="molecule type" value="Genomic_DNA"/>
</dbReference>
<dbReference type="Proteomes" id="UP001501166">
    <property type="component" value="Unassembled WGS sequence"/>
</dbReference>
<evidence type="ECO:0000313" key="2">
    <source>
        <dbReference type="Proteomes" id="UP001501166"/>
    </source>
</evidence>
<proteinExistence type="predicted"/>
<comment type="caution">
    <text evidence="1">The sequence shown here is derived from an EMBL/GenBank/DDBJ whole genome shotgun (WGS) entry which is preliminary data.</text>
</comment>